<name>A0ABR5I9Y7_9ACTN</name>
<evidence type="ECO:0000313" key="4">
    <source>
        <dbReference type="Proteomes" id="UP000037247"/>
    </source>
</evidence>
<dbReference type="RefSeq" id="WP_049700044.1">
    <property type="nucleotide sequence ID" value="NZ_JAQDQF010000003.1"/>
</dbReference>
<feature type="transmembrane region" description="Helical" evidence="1">
    <location>
        <begin position="86"/>
        <end position="104"/>
    </location>
</feature>
<proteinExistence type="predicted"/>
<evidence type="ECO:0000313" key="3">
    <source>
        <dbReference type="EMBL" id="KNA90472.1"/>
    </source>
</evidence>
<reference evidence="3 4" key="1">
    <citation type="submission" date="2015-05" db="EMBL/GenBank/DDBJ databases">
        <title>Draft genome sequence of the bacterium Gordonia jacobaea a new member of the Gordonia genus.</title>
        <authorList>
            <person name="Jimenez-Galisteo G."/>
            <person name="Dominguez A."/>
            <person name="Munoz E."/>
            <person name="Vinas M."/>
        </authorList>
    </citation>
    <scope>NUCLEOTIDE SEQUENCE [LARGE SCALE GENOMIC DNA]</scope>
    <source>
        <strain evidence="4">mv1</strain>
    </source>
</reference>
<keyword evidence="1" id="KW-0812">Transmembrane</keyword>
<dbReference type="Proteomes" id="UP000037247">
    <property type="component" value="Unassembled WGS sequence"/>
</dbReference>
<keyword evidence="1" id="KW-0472">Membrane</keyword>
<gene>
    <name evidence="3" type="ORF">ABW18_16475</name>
</gene>
<evidence type="ECO:0000259" key="2">
    <source>
        <dbReference type="Pfam" id="PF09990"/>
    </source>
</evidence>
<accession>A0ABR5I9Y7</accession>
<feature type="transmembrane region" description="Helical" evidence="1">
    <location>
        <begin position="124"/>
        <end position="147"/>
    </location>
</feature>
<evidence type="ECO:0000256" key="1">
    <source>
        <dbReference type="SAM" id="Phobius"/>
    </source>
</evidence>
<protein>
    <submittedName>
        <fullName evidence="3">Membrane protein</fullName>
    </submittedName>
</protein>
<keyword evidence="4" id="KW-1185">Reference proteome</keyword>
<dbReference type="Pfam" id="PF09990">
    <property type="entry name" value="DUF2231"/>
    <property type="match status" value="1"/>
</dbReference>
<keyword evidence="1" id="KW-1133">Transmembrane helix</keyword>
<feature type="transmembrane region" description="Helical" evidence="1">
    <location>
        <begin position="41"/>
        <end position="59"/>
    </location>
</feature>
<feature type="transmembrane region" description="Helical" evidence="1">
    <location>
        <begin position="12"/>
        <end position="34"/>
    </location>
</feature>
<comment type="caution">
    <text evidence="3">The sequence shown here is derived from an EMBL/GenBank/DDBJ whole genome shotgun (WGS) entry which is preliminary data.</text>
</comment>
<organism evidence="3 4">
    <name type="scientific">Gordonia jacobaea</name>
    <dbReference type="NCBI Taxonomy" id="122202"/>
    <lineage>
        <taxon>Bacteria</taxon>
        <taxon>Bacillati</taxon>
        <taxon>Actinomycetota</taxon>
        <taxon>Actinomycetes</taxon>
        <taxon>Mycobacteriales</taxon>
        <taxon>Gordoniaceae</taxon>
        <taxon>Gordonia</taxon>
    </lineage>
</organism>
<dbReference type="EMBL" id="LDTZ01000019">
    <property type="protein sequence ID" value="KNA90472.1"/>
    <property type="molecule type" value="Genomic_DNA"/>
</dbReference>
<feature type="domain" description="DUF2231" evidence="2">
    <location>
        <begin position="6"/>
        <end position="155"/>
    </location>
</feature>
<dbReference type="InterPro" id="IPR019251">
    <property type="entry name" value="DUF2231_TM"/>
</dbReference>
<sequence>MDTIAGLPAHPLFVHLAVVAIPLTAVLAILASVWPAARRRLGWFTPAVAVVAMTITPLTTSAGETLEKQVPRSEALHSHTELGGQMLYWVAALFVLVVLSWAMYDDTIARRIPAVASVRAHGWLRVVLAVATIVVALGALVMVVRVGDSGARSVWLG</sequence>